<dbReference type="PANTHER" id="PTHR12110:SF21">
    <property type="entry name" value="XYLOSE ISOMERASE-LIKE TIM BARREL DOMAIN-CONTAINING PROTEIN"/>
    <property type="match status" value="1"/>
</dbReference>
<sequence>MNQILCSSGAIIGKANNNDYTLLKEYASKLDCDGFELMMCSSWYHILDDVIAAVNSYDLTIPVIHSQKSLGEALCGMTTTFSDGRFHDRVMTADEDKQTFEQGTERFKLNLKLAEKLGAEKMVFHLWNGTVSDRNIERNIERFGEWKLLADKAGIELLVENVICNTNSPLQNIDLVAKKYPDAGFVYDTKMAEFHNQTMQIFSPEYEYILKENRIRHLHVNDYGGGYMDWAHMQVLPIGAGHIDFDGFFKKLGEYGYTGDFTVESTALAKDGTVDIDMLNGCFSKIRDLEKRFF</sequence>
<dbReference type="SUPFAM" id="SSF51658">
    <property type="entry name" value="Xylose isomerase-like"/>
    <property type="match status" value="1"/>
</dbReference>
<dbReference type="RefSeq" id="WP_099386539.1">
    <property type="nucleotide sequence ID" value="NZ_JANSWH010000024.1"/>
</dbReference>
<reference evidence="2 3" key="1">
    <citation type="submission" date="2017-10" db="EMBL/GenBank/DDBJ databases">
        <title>Resolving the taxonomy of Roseburia spp., Eubacterium rectale and Agathobacter spp. through phylogenomic analysis.</title>
        <authorList>
            <person name="Sheridan P.O."/>
            <person name="Walker A.W."/>
            <person name="Duncan S.H."/>
            <person name="Scott K.P."/>
            <person name="Toole P.W.O."/>
            <person name="Luis P."/>
            <person name="Flint H.J."/>
        </authorList>
    </citation>
    <scope>NUCLEOTIDE SEQUENCE [LARGE SCALE GENOMIC DNA]</scope>
    <source>
        <strain evidence="2 3">JK623</strain>
    </source>
</reference>
<protein>
    <submittedName>
        <fullName evidence="2">Xylose isomerase</fullName>
    </submittedName>
</protein>
<dbReference type="AlphaFoldDB" id="A0A2G3E1W6"/>
<dbReference type="PANTHER" id="PTHR12110">
    <property type="entry name" value="HYDROXYPYRUVATE ISOMERASE"/>
    <property type="match status" value="1"/>
</dbReference>
<dbReference type="InterPro" id="IPR036237">
    <property type="entry name" value="Xyl_isomerase-like_sf"/>
</dbReference>
<reference evidence="2 3" key="2">
    <citation type="submission" date="2017-10" db="EMBL/GenBank/DDBJ databases">
        <authorList>
            <person name="Banno H."/>
            <person name="Chua N.-H."/>
        </authorList>
    </citation>
    <scope>NUCLEOTIDE SEQUENCE [LARGE SCALE GENOMIC DNA]</scope>
    <source>
        <strain evidence="2 3">JK623</strain>
    </source>
</reference>
<accession>A0A2G3E1W6</accession>
<dbReference type="Gene3D" id="3.20.20.150">
    <property type="entry name" value="Divalent-metal-dependent TIM barrel enzymes"/>
    <property type="match status" value="1"/>
</dbReference>
<dbReference type="InterPro" id="IPR013022">
    <property type="entry name" value="Xyl_isomerase-like_TIM-brl"/>
</dbReference>
<dbReference type="EMBL" id="PDYG01000075">
    <property type="protein sequence ID" value="PHU37103.1"/>
    <property type="molecule type" value="Genomic_DNA"/>
</dbReference>
<gene>
    <name evidence="2" type="ORF">CSX02_09645</name>
</gene>
<keyword evidence="2" id="KW-0413">Isomerase</keyword>
<evidence type="ECO:0000259" key="1">
    <source>
        <dbReference type="Pfam" id="PF01261"/>
    </source>
</evidence>
<keyword evidence="3" id="KW-1185">Reference proteome</keyword>
<evidence type="ECO:0000313" key="3">
    <source>
        <dbReference type="Proteomes" id="UP000224563"/>
    </source>
</evidence>
<name>A0A2G3E1W6_9FIRM</name>
<evidence type="ECO:0000313" key="2">
    <source>
        <dbReference type="EMBL" id="PHU37103.1"/>
    </source>
</evidence>
<dbReference type="Pfam" id="PF01261">
    <property type="entry name" value="AP_endonuc_2"/>
    <property type="match status" value="1"/>
</dbReference>
<comment type="caution">
    <text evidence="2">The sequence shown here is derived from an EMBL/GenBank/DDBJ whole genome shotgun (WGS) entry which is preliminary data.</text>
</comment>
<proteinExistence type="predicted"/>
<organism evidence="2 3">
    <name type="scientific">Agathobacter ruminis</name>
    <dbReference type="NCBI Taxonomy" id="1712665"/>
    <lineage>
        <taxon>Bacteria</taxon>
        <taxon>Bacillati</taxon>
        <taxon>Bacillota</taxon>
        <taxon>Clostridia</taxon>
        <taxon>Lachnospirales</taxon>
        <taxon>Lachnospiraceae</taxon>
        <taxon>Agathobacter</taxon>
    </lineage>
</organism>
<dbReference type="GO" id="GO:0016853">
    <property type="term" value="F:isomerase activity"/>
    <property type="evidence" value="ECO:0007669"/>
    <property type="project" value="UniProtKB-KW"/>
</dbReference>
<dbReference type="Proteomes" id="UP000224563">
    <property type="component" value="Unassembled WGS sequence"/>
</dbReference>
<dbReference type="InterPro" id="IPR050312">
    <property type="entry name" value="IolE/XylAMocC-like"/>
</dbReference>
<feature type="domain" description="Xylose isomerase-like TIM barrel" evidence="1">
    <location>
        <begin position="26"/>
        <end position="266"/>
    </location>
</feature>